<evidence type="ECO:0000313" key="2">
    <source>
        <dbReference type="Proteomes" id="UP000762676"/>
    </source>
</evidence>
<dbReference type="EMBL" id="BMAT01006054">
    <property type="protein sequence ID" value="GFS05253.1"/>
    <property type="molecule type" value="Genomic_DNA"/>
</dbReference>
<evidence type="ECO:0000313" key="1">
    <source>
        <dbReference type="EMBL" id="GFS05253.1"/>
    </source>
</evidence>
<comment type="caution">
    <text evidence="1">The sequence shown here is derived from an EMBL/GenBank/DDBJ whole genome shotgun (WGS) entry which is preliminary data.</text>
</comment>
<dbReference type="AlphaFoldDB" id="A0AAV4I489"/>
<proteinExistence type="predicted"/>
<sequence length="118" mass="13103">MLKYFNKTYELGRLLVKGPRHSSAHQARAVVAISLLLVPPDLQRPGGKRDKKARIKDINILQLNIGGITMKKTELAKILHENKIHVALLQETLHSTTDLHITGYTSYACGCTSCRSIA</sequence>
<gene>
    <name evidence="1" type="ORF">ElyMa_002933300</name>
</gene>
<accession>A0AAV4I489</accession>
<evidence type="ECO:0008006" key="3">
    <source>
        <dbReference type="Google" id="ProtNLM"/>
    </source>
</evidence>
<reference evidence="1 2" key="1">
    <citation type="journal article" date="2021" name="Elife">
        <title>Chloroplast acquisition without the gene transfer in kleptoplastic sea slugs, Plakobranchus ocellatus.</title>
        <authorList>
            <person name="Maeda T."/>
            <person name="Takahashi S."/>
            <person name="Yoshida T."/>
            <person name="Shimamura S."/>
            <person name="Takaki Y."/>
            <person name="Nagai Y."/>
            <person name="Toyoda A."/>
            <person name="Suzuki Y."/>
            <person name="Arimoto A."/>
            <person name="Ishii H."/>
            <person name="Satoh N."/>
            <person name="Nishiyama T."/>
            <person name="Hasebe M."/>
            <person name="Maruyama T."/>
            <person name="Minagawa J."/>
            <person name="Obokata J."/>
            <person name="Shigenobu S."/>
        </authorList>
    </citation>
    <scope>NUCLEOTIDE SEQUENCE [LARGE SCALE GENOMIC DNA]</scope>
</reference>
<dbReference type="InterPro" id="IPR036691">
    <property type="entry name" value="Endo/exonu/phosph_ase_sf"/>
</dbReference>
<protein>
    <recommendedName>
        <fullName evidence="3">Endonuclease/exonuclease/phosphatase domain-containing protein</fullName>
    </recommendedName>
</protein>
<dbReference type="Gene3D" id="3.60.10.10">
    <property type="entry name" value="Endonuclease/exonuclease/phosphatase"/>
    <property type="match status" value="1"/>
</dbReference>
<name>A0AAV4I489_9GAST</name>
<dbReference type="SUPFAM" id="SSF56219">
    <property type="entry name" value="DNase I-like"/>
    <property type="match status" value="1"/>
</dbReference>
<keyword evidence="2" id="KW-1185">Reference proteome</keyword>
<dbReference type="Proteomes" id="UP000762676">
    <property type="component" value="Unassembled WGS sequence"/>
</dbReference>
<organism evidence="1 2">
    <name type="scientific">Elysia marginata</name>
    <dbReference type="NCBI Taxonomy" id="1093978"/>
    <lineage>
        <taxon>Eukaryota</taxon>
        <taxon>Metazoa</taxon>
        <taxon>Spiralia</taxon>
        <taxon>Lophotrochozoa</taxon>
        <taxon>Mollusca</taxon>
        <taxon>Gastropoda</taxon>
        <taxon>Heterobranchia</taxon>
        <taxon>Euthyneura</taxon>
        <taxon>Panpulmonata</taxon>
        <taxon>Sacoglossa</taxon>
        <taxon>Placobranchoidea</taxon>
        <taxon>Plakobranchidae</taxon>
        <taxon>Elysia</taxon>
    </lineage>
</organism>